<gene>
    <name evidence="2" type="ORF">GIV68_02480</name>
</gene>
<protein>
    <submittedName>
        <fullName evidence="2">Flagellar hook-length control protein FliK</fullName>
    </submittedName>
</protein>
<sequence>MIKFSGGAPKRLRPRAPRNEHTQASGQVAPWEHVRLFTQLFDEGGGGGGASLAGHKASTQVSMIQALTDQIVPRVLGASQWPLVAVLYLPRLGRINASVRREQGAWDIELAAEEASTAQWLGGVRQRFQEELTQSLGLPVRVNVASVGSA</sequence>
<reference evidence="2 3" key="1">
    <citation type="submission" date="2019-11" db="EMBL/GenBank/DDBJ databases">
        <title>Epiphytic Pseudomonas syringae from cherry orchards.</title>
        <authorList>
            <person name="Hulin M.T."/>
        </authorList>
    </citation>
    <scope>NUCLEOTIDE SEQUENCE [LARGE SCALE GENOMIC DNA]</scope>
    <source>
        <strain evidence="2 3">PA-3-2A</strain>
    </source>
</reference>
<dbReference type="InterPro" id="IPR049757">
    <property type="entry name" value="T3SS_HrpP-like_C"/>
</dbReference>
<accession>A0ABS9GGP6</accession>
<dbReference type="Proteomes" id="UP000814158">
    <property type="component" value="Unassembled WGS sequence"/>
</dbReference>
<keyword evidence="3" id="KW-1185">Reference proteome</keyword>
<comment type="caution">
    <text evidence="2">The sequence shown here is derived from an EMBL/GenBank/DDBJ whole genome shotgun (WGS) entry which is preliminary data.</text>
</comment>
<evidence type="ECO:0000256" key="1">
    <source>
        <dbReference type="SAM" id="MobiDB-lite"/>
    </source>
</evidence>
<dbReference type="RefSeq" id="WP_236369230.1">
    <property type="nucleotide sequence ID" value="NZ_WKAT01000003.1"/>
</dbReference>
<keyword evidence="2" id="KW-0966">Cell projection</keyword>
<feature type="region of interest" description="Disordered" evidence="1">
    <location>
        <begin position="1"/>
        <end position="27"/>
    </location>
</feature>
<organism evidence="2 3">
    <name type="scientific">Pseudomonas salomonii</name>
    <dbReference type="NCBI Taxonomy" id="191391"/>
    <lineage>
        <taxon>Bacteria</taxon>
        <taxon>Pseudomonadati</taxon>
        <taxon>Pseudomonadota</taxon>
        <taxon>Gammaproteobacteria</taxon>
        <taxon>Pseudomonadales</taxon>
        <taxon>Pseudomonadaceae</taxon>
        <taxon>Pseudomonas</taxon>
    </lineage>
</organism>
<keyword evidence="2" id="KW-0282">Flagellum</keyword>
<keyword evidence="2" id="KW-0969">Cilium</keyword>
<evidence type="ECO:0000313" key="2">
    <source>
        <dbReference type="EMBL" id="MCF5543607.1"/>
    </source>
</evidence>
<dbReference type="EMBL" id="WKAT01000003">
    <property type="protein sequence ID" value="MCF5543607.1"/>
    <property type="molecule type" value="Genomic_DNA"/>
</dbReference>
<dbReference type="CDD" id="cd17468">
    <property type="entry name" value="T3SS_HrpP_C"/>
    <property type="match status" value="1"/>
</dbReference>
<evidence type="ECO:0000313" key="3">
    <source>
        <dbReference type="Proteomes" id="UP000814158"/>
    </source>
</evidence>
<proteinExistence type="predicted"/>
<name>A0ABS9GGP6_9PSED</name>